<dbReference type="GO" id="GO:0003713">
    <property type="term" value="F:transcription coactivator activity"/>
    <property type="evidence" value="ECO:0007669"/>
    <property type="project" value="TreeGrafter"/>
</dbReference>
<feature type="domain" description="Coiled-coil" evidence="4">
    <location>
        <begin position="97"/>
        <end position="177"/>
    </location>
</feature>
<name>A0A9W7DJ65_AMBMO</name>
<feature type="region of interest" description="Disordered" evidence="3">
    <location>
        <begin position="168"/>
        <end position="187"/>
    </location>
</feature>
<evidence type="ECO:0000256" key="1">
    <source>
        <dbReference type="ARBA" id="ARBA00008296"/>
    </source>
</evidence>
<dbReference type="GO" id="GO:0005634">
    <property type="term" value="C:nucleus"/>
    <property type="evidence" value="ECO:0007669"/>
    <property type="project" value="TreeGrafter"/>
</dbReference>
<gene>
    <name evidence="6" type="ORF">Amon01_000690800</name>
</gene>
<dbReference type="PANTHER" id="PTHR21680:SF0">
    <property type="entry name" value="COILED-COIL DOMAIN-CONTAINING PROTEIN 124"/>
    <property type="match status" value="1"/>
</dbReference>
<proteinExistence type="inferred from homology"/>
<dbReference type="AlphaFoldDB" id="A0A9W7DJ65"/>
<evidence type="ECO:0000259" key="5">
    <source>
        <dbReference type="Pfam" id="PF22048"/>
    </source>
</evidence>
<feature type="region of interest" description="Disordered" evidence="3">
    <location>
        <begin position="1"/>
        <end position="100"/>
    </location>
</feature>
<dbReference type="PANTHER" id="PTHR21680">
    <property type="entry name" value="COILED-COIL DOMAIN-CONTAINING PROTEIN 124"/>
    <property type="match status" value="1"/>
</dbReference>
<accession>A0A9W7DJ65</accession>
<evidence type="ECO:0000313" key="6">
    <source>
        <dbReference type="EMBL" id="GMG46812.1"/>
    </source>
</evidence>
<protein>
    <submittedName>
        <fullName evidence="6">Unnamed protein product</fullName>
    </submittedName>
</protein>
<feature type="compositionally biased region" description="Basic and acidic residues" evidence="3">
    <location>
        <begin position="25"/>
        <end position="59"/>
    </location>
</feature>
<dbReference type="Proteomes" id="UP001165063">
    <property type="component" value="Unassembled WGS sequence"/>
</dbReference>
<evidence type="ECO:0000259" key="4">
    <source>
        <dbReference type="Pfam" id="PF06244"/>
    </source>
</evidence>
<dbReference type="OrthoDB" id="76412at2759"/>
<keyword evidence="2" id="KW-0175">Coiled coil</keyword>
<organism evidence="6 7">
    <name type="scientific">Ambrosiozyma monospora</name>
    <name type="common">Yeast</name>
    <name type="synonym">Endomycopsis monosporus</name>
    <dbReference type="NCBI Taxonomy" id="43982"/>
    <lineage>
        <taxon>Eukaryota</taxon>
        <taxon>Fungi</taxon>
        <taxon>Dikarya</taxon>
        <taxon>Ascomycota</taxon>
        <taxon>Saccharomycotina</taxon>
        <taxon>Pichiomycetes</taxon>
        <taxon>Pichiales</taxon>
        <taxon>Pichiaceae</taxon>
        <taxon>Ambrosiozyma</taxon>
    </lineage>
</organism>
<dbReference type="Pfam" id="PF22048">
    <property type="entry name" value="LSO1_2-like"/>
    <property type="match status" value="1"/>
</dbReference>
<dbReference type="InterPro" id="IPR054413">
    <property type="entry name" value="LSO1/2"/>
</dbReference>
<feature type="compositionally biased region" description="Basic residues" evidence="3">
    <location>
        <begin position="68"/>
        <end position="81"/>
    </location>
</feature>
<evidence type="ECO:0000256" key="3">
    <source>
        <dbReference type="SAM" id="MobiDB-lite"/>
    </source>
</evidence>
<reference evidence="6" key="1">
    <citation type="submission" date="2023-04" db="EMBL/GenBank/DDBJ databases">
        <title>Ambrosiozyma monospora NBRC 1965.</title>
        <authorList>
            <person name="Ichikawa N."/>
            <person name="Sato H."/>
            <person name="Tonouchi N."/>
        </authorList>
    </citation>
    <scope>NUCLEOTIDE SEQUENCE</scope>
    <source>
        <strain evidence="6">NBRC 1965</strain>
    </source>
</reference>
<evidence type="ECO:0000256" key="2">
    <source>
        <dbReference type="ARBA" id="ARBA00023054"/>
    </source>
</evidence>
<comment type="caution">
    <text evidence="6">The sequence shown here is derived from an EMBL/GenBank/DDBJ whole genome shotgun (WGS) entry which is preliminary data.</text>
</comment>
<feature type="compositionally biased region" description="Polar residues" evidence="3">
    <location>
        <begin position="173"/>
        <end position="185"/>
    </location>
</feature>
<feature type="domain" description="LSO1/LSO2" evidence="5">
    <location>
        <begin position="7"/>
        <end position="59"/>
    </location>
</feature>
<dbReference type="Pfam" id="PF06244">
    <property type="entry name" value="Ccdc124"/>
    <property type="match status" value="1"/>
</dbReference>
<dbReference type="EMBL" id="BSXU01004705">
    <property type="protein sequence ID" value="GMG46812.1"/>
    <property type="molecule type" value="Genomic_DNA"/>
</dbReference>
<dbReference type="InterPro" id="IPR054414">
    <property type="entry name" value="Ccdc124/Oxs1_C"/>
</dbReference>
<dbReference type="InterPro" id="IPR010422">
    <property type="entry name" value="Ccdc124/Oxs1"/>
</dbReference>
<comment type="similarity">
    <text evidence="1">Belongs to the CCDC124 family.</text>
</comment>
<dbReference type="GO" id="GO:0006366">
    <property type="term" value="P:transcription by RNA polymerase II"/>
    <property type="evidence" value="ECO:0007669"/>
    <property type="project" value="TreeGrafter"/>
</dbReference>
<sequence length="207" mass="23363">MAKRGGKKNKEEPIDVQSDEGDWDEGSKKPNKKQAEKEAKRQKELEKKKEREELLRQEEESTVSASKKSGKGGKGGKKGKKGGSGLDDALNSFGPKGTISADGLDDSLAALSLLKKNAVSDKDIDRHPERRFKAALAAYTERRLPEIKKENPGLRKQQMEQLIYKEFQKSDENPFNQETNVSFNATEDDVNQVKKNVRDKRSKKFER</sequence>
<keyword evidence="7" id="KW-1185">Reference proteome</keyword>
<evidence type="ECO:0000313" key="7">
    <source>
        <dbReference type="Proteomes" id="UP001165063"/>
    </source>
</evidence>